<evidence type="ECO:0000259" key="2">
    <source>
        <dbReference type="PROSITE" id="PS50975"/>
    </source>
</evidence>
<evidence type="ECO:0000313" key="4">
    <source>
        <dbReference type="Proteomes" id="UP000732378"/>
    </source>
</evidence>
<reference evidence="3 4" key="1">
    <citation type="submission" date="2021-01" db="EMBL/GenBank/DDBJ databases">
        <title>Sequencing the genomes of 1000 actinobacteria strains.</title>
        <authorList>
            <person name="Klenk H.-P."/>
        </authorList>
    </citation>
    <scope>NUCLEOTIDE SEQUENCE [LARGE SCALE GENOMIC DNA]</scope>
    <source>
        <strain evidence="3 4">DSM 18239</strain>
    </source>
</reference>
<dbReference type="Proteomes" id="UP000732378">
    <property type="component" value="Unassembled WGS sequence"/>
</dbReference>
<evidence type="ECO:0000313" key="3">
    <source>
        <dbReference type="EMBL" id="MBM7509285.1"/>
    </source>
</evidence>
<accession>A0ABS2MDP5</accession>
<dbReference type="PANTHER" id="PTHR39217:SF1">
    <property type="entry name" value="GLUTATHIONE SYNTHETASE"/>
    <property type="match status" value="1"/>
</dbReference>
<gene>
    <name evidence="3" type="ORF">JOE61_003099</name>
</gene>
<dbReference type="InterPro" id="IPR011761">
    <property type="entry name" value="ATP-grasp"/>
</dbReference>
<evidence type="ECO:0000256" key="1">
    <source>
        <dbReference type="PROSITE-ProRule" id="PRU00409"/>
    </source>
</evidence>
<dbReference type="InterPro" id="IPR053191">
    <property type="entry name" value="DcsG_Biosynth_Enzyme"/>
</dbReference>
<dbReference type="PROSITE" id="PS50975">
    <property type="entry name" value="ATP_GRASP"/>
    <property type="match status" value="1"/>
</dbReference>
<dbReference type="EMBL" id="JAFBBZ010000001">
    <property type="protein sequence ID" value="MBM7509285.1"/>
    <property type="molecule type" value="Genomic_DNA"/>
</dbReference>
<keyword evidence="1" id="KW-0067">ATP-binding</keyword>
<comment type="caution">
    <text evidence="3">The sequence shown here is derived from an EMBL/GenBank/DDBJ whole genome shotgun (WGS) entry which is preliminary data.</text>
</comment>
<dbReference type="RefSeq" id="WP_193667063.1">
    <property type="nucleotide sequence ID" value="NZ_JACDTV010000001.1"/>
</dbReference>
<dbReference type="Gene3D" id="3.30.470.20">
    <property type="entry name" value="ATP-grasp fold, B domain"/>
    <property type="match status" value="1"/>
</dbReference>
<proteinExistence type="predicted"/>
<keyword evidence="1" id="KW-0547">Nucleotide-binding</keyword>
<sequence length="285" mass="30699">MTSRVLLATFCLMPEGEPGGSLLVDALAERGVEAAWATWDDPAVDWAGADLVAVRSTWDYQRRLPAWRDWVRRVEASTGLLNGGEVFDWNTDKAYLETLGEHVPVVPSELVDDEDLVGGLGRALGRWGSVVVKPRIGAGGVGVVVVDSVEDDRLVGLTPGPWLAQPLVESVRTRGETSVVLLDGVAHTQVDKVPGAGEVRVHTEHGGRSTLVEVDPEAERLALDAVRAAEALLEQRLDYARVDMMELDGRLAVSELELIEPGLYLDLAPGSAGPFADLVVDRVSR</sequence>
<name>A0ABS2MDP5_9ACTN</name>
<dbReference type="PANTHER" id="PTHR39217">
    <property type="match status" value="1"/>
</dbReference>
<feature type="domain" description="ATP-grasp" evidence="2">
    <location>
        <begin position="95"/>
        <end position="284"/>
    </location>
</feature>
<protein>
    <submittedName>
        <fullName evidence="3">Glutathione synthase/RimK-type ligase-like ATP-grasp enzyme</fullName>
    </submittedName>
</protein>
<organism evidence="3 4">
    <name type="scientific">Nocardioides salarius</name>
    <dbReference type="NCBI Taxonomy" id="374513"/>
    <lineage>
        <taxon>Bacteria</taxon>
        <taxon>Bacillati</taxon>
        <taxon>Actinomycetota</taxon>
        <taxon>Actinomycetes</taxon>
        <taxon>Propionibacteriales</taxon>
        <taxon>Nocardioidaceae</taxon>
        <taxon>Nocardioides</taxon>
    </lineage>
</organism>
<dbReference type="SUPFAM" id="SSF56059">
    <property type="entry name" value="Glutathione synthetase ATP-binding domain-like"/>
    <property type="match status" value="1"/>
</dbReference>
<keyword evidence="4" id="KW-1185">Reference proteome</keyword>